<dbReference type="EMBL" id="JAKFHA010000023">
    <property type="protein sequence ID" value="MCF2531331.1"/>
    <property type="molecule type" value="Genomic_DNA"/>
</dbReference>
<feature type="region of interest" description="Disordered" evidence="2">
    <location>
        <begin position="308"/>
        <end position="329"/>
    </location>
</feature>
<dbReference type="GO" id="GO:0003677">
    <property type="term" value="F:DNA binding"/>
    <property type="evidence" value="ECO:0007669"/>
    <property type="project" value="InterPro"/>
</dbReference>
<dbReference type="PROSITE" id="PS51898">
    <property type="entry name" value="TYR_RECOMBINASE"/>
    <property type="match status" value="1"/>
</dbReference>
<dbReference type="InterPro" id="IPR050090">
    <property type="entry name" value="Tyrosine_recombinase_XerCD"/>
</dbReference>
<evidence type="ECO:0000256" key="1">
    <source>
        <dbReference type="ARBA" id="ARBA00023172"/>
    </source>
</evidence>
<name>A0AA41U330_9ACTN</name>
<dbReference type="GO" id="GO:0015074">
    <property type="term" value="P:DNA integration"/>
    <property type="evidence" value="ECO:0007669"/>
    <property type="project" value="InterPro"/>
</dbReference>
<dbReference type="PANTHER" id="PTHR30349">
    <property type="entry name" value="PHAGE INTEGRASE-RELATED"/>
    <property type="match status" value="1"/>
</dbReference>
<evidence type="ECO:0000313" key="5">
    <source>
        <dbReference type="Proteomes" id="UP001165378"/>
    </source>
</evidence>
<dbReference type="Proteomes" id="UP001165378">
    <property type="component" value="Unassembled WGS sequence"/>
</dbReference>
<dbReference type="Gene3D" id="1.10.443.10">
    <property type="entry name" value="Intergrase catalytic core"/>
    <property type="match status" value="1"/>
</dbReference>
<accession>A0AA41U330</accession>
<comment type="caution">
    <text evidence="4">The sequence shown here is derived from an EMBL/GenBank/DDBJ whole genome shotgun (WGS) entry which is preliminary data.</text>
</comment>
<dbReference type="PANTHER" id="PTHR30349:SF64">
    <property type="entry name" value="PROPHAGE INTEGRASE INTD-RELATED"/>
    <property type="match status" value="1"/>
</dbReference>
<dbReference type="InterPro" id="IPR013762">
    <property type="entry name" value="Integrase-like_cat_sf"/>
</dbReference>
<evidence type="ECO:0000259" key="3">
    <source>
        <dbReference type="PROSITE" id="PS51898"/>
    </source>
</evidence>
<keyword evidence="1" id="KW-0233">DNA recombination</keyword>
<sequence>MKSLDVRIWGIRLDKRAKNPMYELRWRVAGEVFHERFRTKGLVDTFRAKLVTATKDGEPFDTESGLPASMEKKTSPLTWYEFACAYAAAKWPFASANHRDSISETLTGATLAMLADRPGRPDAAVLRAALRGWAFIPAERWPDQPTEVANALHWVGRSSRPVADLAEPAAMRALLDALALRQDGRRAAAETVRRKRSVLYGALTRAVELRALTEHPIDAIKVAGAKVNKQVDRRVVVNPKQARELLIAVSYVGGYSRARGRRLVAMFACMYYAGLRPAEAVGLLRTDCTLPKKGWGVIVLHKTRPTAGKRWTDSGDTHDARGLKNRAEEETRRIPIPPVLVKHLRRHLRDFPGAKDGRVFGNERGDLVGSSTYSRAWQEARELALTPEQAASPLAGTPYDLRHAALSTWLNAGMDPPEVAQRAGNSVDVLMSRYAKCLDGRDEINNQKIEKLLRGKH</sequence>
<proteinExistence type="predicted"/>
<reference evidence="4" key="1">
    <citation type="submission" date="2022-01" db="EMBL/GenBank/DDBJ databases">
        <title>Genome-Based Taxonomic Classification of the Phylum Actinobacteria.</title>
        <authorList>
            <person name="Gao Y."/>
        </authorList>
    </citation>
    <scope>NUCLEOTIDE SEQUENCE</scope>
    <source>
        <strain evidence="4">KLBMP 8922</strain>
    </source>
</reference>
<dbReference type="GO" id="GO:0006310">
    <property type="term" value="P:DNA recombination"/>
    <property type="evidence" value="ECO:0007669"/>
    <property type="project" value="UniProtKB-KW"/>
</dbReference>
<organism evidence="4 5">
    <name type="scientific">Yinghuangia soli</name>
    <dbReference type="NCBI Taxonomy" id="2908204"/>
    <lineage>
        <taxon>Bacteria</taxon>
        <taxon>Bacillati</taxon>
        <taxon>Actinomycetota</taxon>
        <taxon>Actinomycetes</taxon>
        <taxon>Kitasatosporales</taxon>
        <taxon>Streptomycetaceae</taxon>
        <taxon>Yinghuangia</taxon>
    </lineage>
</organism>
<dbReference type="AlphaFoldDB" id="A0AA41U330"/>
<dbReference type="InterPro" id="IPR011010">
    <property type="entry name" value="DNA_brk_join_enz"/>
</dbReference>
<evidence type="ECO:0000256" key="2">
    <source>
        <dbReference type="SAM" id="MobiDB-lite"/>
    </source>
</evidence>
<protein>
    <submittedName>
        <fullName evidence="4">Tyrosine-type recombinase/integrase</fullName>
    </submittedName>
</protein>
<feature type="compositionally biased region" description="Basic and acidic residues" evidence="2">
    <location>
        <begin position="310"/>
        <end position="329"/>
    </location>
</feature>
<dbReference type="SUPFAM" id="SSF56349">
    <property type="entry name" value="DNA breaking-rejoining enzymes"/>
    <property type="match status" value="1"/>
</dbReference>
<keyword evidence="5" id="KW-1185">Reference proteome</keyword>
<gene>
    <name evidence="4" type="ORF">LZ495_29495</name>
</gene>
<dbReference type="InterPro" id="IPR002104">
    <property type="entry name" value="Integrase_catalytic"/>
</dbReference>
<dbReference type="RefSeq" id="WP_235055997.1">
    <property type="nucleotide sequence ID" value="NZ_JAKFHA010000023.1"/>
</dbReference>
<dbReference type="Pfam" id="PF00589">
    <property type="entry name" value="Phage_integrase"/>
    <property type="match status" value="1"/>
</dbReference>
<feature type="domain" description="Tyr recombinase" evidence="3">
    <location>
        <begin position="232"/>
        <end position="451"/>
    </location>
</feature>
<evidence type="ECO:0000313" key="4">
    <source>
        <dbReference type="EMBL" id="MCF2531331.1"/>
    </source>
</evidence>